<dbReference type="GO" id="GO:0045127">
    <property type="term" value="F:N-acetylglucosamine kinase activity"/>
    <property type="evidence" value="ECO:0007669"/>
    <property type="project" value="UniProtKB-EC"/>
</dbReference>
<gene>
    <name evidence="6" type="primary">nagk_0</name>
    <name evidence="6" type="ORF">CFP56_015495</name>
</gene>
<dbReference type="SUPFAM" id="SSF53067">
    <property type="entry name" value="Actin-like ATPase domain"/>
    <property type="match status" value="2"/>
</dbReference>
<dbReference type="EMBL" id="PKMF04000242">
    <property type="protein sequence ID" value="KAK7841390.1"/>
    <property type="molecule type" value="Genomic_DNA"/>
</dbReference>
<evidence type="ECO:0000256" key="4">
    <source>
        <dbReference type="ARBA" id="ARBA00031123"/>
    </source>
</evidence>
<name>A0AAW0KR06_QUESU</name>
<dbReference type="PANTHER" id="PTHR43190:SF3">
    <property type="entry name" value="N-ACETYL-D-GLUCOSAMINE KINASE"/>
    <property type="match status" value="1"/>
</dbReference>
<reference evidence="6 7" key="1">
    <citation type="journal article" date="2018" name="Sci. Data">
        <title>The draft genome sequence of cork oak.</title>
        <authorList>
            <person name="Ramos A.M."/>
            <person name="Usie A."/>
            <person name="Barbosa P."/>
            <person name="Barros P.M."/>
            <person name="Capote T."/>
            <person name="Chaves I."/>
            <person name="Simoes F."/>
            <person name="Abreu I."/>
            <person name="Carrasquinho I."/>
            <person name="Faro C."/>
            <person name="Guimaraes J.B."/>
            <person name="Mendonca D."/>
            <person name="Nobrega F."/>
            <person name="Rodrigues L."/>
            <person name="Saibo N.J.M."/>
            <person name="Varela M.C."/>
            <person name="Egas C."/>
            <person name="Matos J."/>
            <person name="Miguel C.M."/>
            <person name="Oliveira M.M."/>
            <person name="Ricardo C.P."/>
            <person name="Goncalves S."/>
        </authorList>
    </citation>
    <scope>NUCLEOTIDE SEQUENCE [LARGE SCALE GENOMIC DNA]</scope>
    <source>
        <strain evidence="7">cv. HL8</strain>
    </source>
</reference>
<organism evidence="6 7">
    <name type="scientific">Quercus suber</name>
    <name type="common">Cork oak</name>
    <dbReference type="NCBI Taxonomy" id="58331"/>
    <lineage>
        <taxon>Eukaryota</taxon>
        <taxon>Viridiplantae</taxon>
        <taxon>Streptophyta</taxon>
        <taxon>Embryophyta</taxon>
        <taxon>Tracheophyta</taxon>
        <taxon>Spermatophyta</taxon>
        <taxon>Magnoliopsida</taxon>
        <taxon>eudicotyledons</taxon>
        <taxon>Gunneridae</taxon>
        <taxon>Pentapetalae</taxon>
        <taxon>rosids</taxon>
        <taxon>fabids</taxon>
        <taxon>Fagales</taxon>
        <taxon>Fagaceae</taxon>
        <taxon>Quercus</taxon>
    </lineage>
</organism>
<keyword evidence="6" id="KW-0808">Transferase</keyword>
<feature type="domain" description="ATPase BadF/BadG/BcrA/BcrD type" evidence="5">
    <location>
        <begin position="26"/>
        <end position="286"/>
    </location>
</feature>
<dbReference type="Gene3D" id="3.30.420.40">
    <property type="match status" value="2"/>
</dbReference>
<comment type="similarity">
    <text evidence="1">Belongs to the eukaryotic-type N-acetylglucosamine kinase family.</text>
</comment>
<dbReference type="CDD" id="cd24081">
    <property type="entry name" value="ASKHA_NBD_DdNAGK-like"/>
    <property type="match status" value="1"/>
</dbReference>
<dbReference type="PANTHER" id="PTHR43190">
    <property type="entry name" value="N-ACETYL-D-GLUCOSAMINE KINASE"/>
    <property type="match status" value="1"/>
</dbReference>
<accession>A0AAW0KR06</accession>
<dbReference type="InterPro" id="IPR052519">
    <property type="entry name" value="Euk-type_GlcNAc_Kinase"/>
</dbReference>
<protein>
    <recommendedName>
        <fullName evidence="3">N-acetyl-D-glucosamine kinase</fullName>
        <ecNumber evidence="2">2.7.1.59</ecNumber>
    </recommendedName>
    <alternativeName>
        <fullName evidence="4">GlcNAc kinase</fullName>
    </alternativeName>
</protein>
<dbReference type="AlphaFoldDB" id="A0AAW0KR06"/>
<evidence type="ECO:0000256" key="3">
    <source>
        <dbReference type="ARBA" id="ARBA00014974"/>
    </source>
</evidence>
<proteinExistence type="inferred from homology"/>
<evidence type="ECO:0000313" key="6">
    <source>
        <dbReference type="EMBL" id="KAK7841390.1"/>
    </source>
</evidence>
<evidence type="ECO:0000259" key="5">
    <source>
        <dbReference type="Pfam" id="PF01869"/>
    </source>
</evidence>
<sequence length="310" mass="32572">MKKRNRNGEIWQFETEGIESESKVVLGLDGGATSTVCACAFHSLTQWNLLLLLSLYYLEPLQGAPSNHNSVGEDAARETLEQVMADALSKCGSNRTAVTAVCFAVSGVVDIFPSHVRLYVQNDAIAALASGTMGKLHGCVLIAGTGTIAYGFTEDGREARAAGAGPILGDWGSGYGIASQALTAIISAHDGRGSQTMLTSNPSWAHIATLVPVVVSCAEAGDEVANKILLDSVQELASSVKAVIQRLGLCGEVGRDSFPLVMVGGVLEANKKWDIGKEVINNISKDYPGVQPIRPKQVTLISLSLSTDVS</sequence>
<evidence type="ECO:0000256" key="1">
    <source>
        <dbReference type="ARBA" id="ARBA00006198"/>
    </source>
</evidence>
<keyword evidence="6" id="KW-0418">Kinase</keyword>
<comment type="caution">
    <text evidence="6">The sequence shown here is derived from an EMBL/GenBank/DDBJ whole genome shotgun (WGS) entry which is preliminary data.</text>
</comment>
<dbReference type="InterPro" id="IPR043129">
    <property type="entry name" value="ATPase_NBD"/>
</dbReference>
<dbReference type="EC" id="2.7.1.59" evidence="2"/>
<dbReference type="InterPro" id="IPR002731">
    <property type="entry name" value="ATPase_BadF"/>
</dbReference>
<evidence type="ECO:0000313" key="7">
    <source>
        <dbReference type="Proteomes" id="UP000237347"/>
    </source>
</evidence>
<evidence type="ECO:0000256" key="2">
    <source>
        <dbReference type="ARBA" id="ARBA00012122"/>
    </source>
</evidence>
<keyword evidence="7" id="KW-1185">Reference proteome</keyword>
<dbReference type="Pfam" id="PF01869">
    <property type="entry name" value="BcrAD_BadFG"/>
    <property type="match status" value="1"/>
</dbReference>
<dbReference type="Proteomes" id="UP000237347">
    <property type="component" value="Unassembled WGS sequence"/>
</dbReference>